<dbReference type="AlphaFoldDB" id="A0A143YZK4"/>
<keyword evidence="7 10" id="KW-0283">Flagellar rotation</keyword>
<comment type="function">
    <text evidence="1 10">Controls the rotational direction of flagella during chemotaxis.</text>
</comment>
<keyword evidence="9 10" id="KW-0472">Membrane</keyword>
<keyword evidence="6 10" id="KW-0812">Transmembrane</keyword>
<comment type="similarity">
    <text evidence="3 10">Belongs to the FliL family.</text>
</comment>
<evidence type="ECO:0000256" key="4">
    <source>
        <dbReference type="ARBA" id="ARBA00022475"/>
    </source>
</evidence>
<keyword evidence="8 10" id="KW-1133">Transmembrane helix</keyword>
<dbReference type="STRING" id="140314.SAMN04488076_12313"/>
<evidence type="ECO:0000313" key="11">
    <source>
        <dbReference type="EMBL" id="CZR02510.1"/>
    </source>
</evidence>
<evidence type="ECO:0000313" key="12">
    <source>
        <dbReference type="Proteomes" id="UP000242754"/>
    </source>
</evidence>
<keyword evidence="12" id="KW-1185">Reference proteome</keyword>
<evidence type="ECO:0000256" key="2">
    <source>
        <dbReference type="ARBA" id="ARBA00004162"/>
    </source>
</evidence>
<proteinExistence type="inferred from homology"/>
<dbReference type="GO" id="GO:0005886">
    <property type="term" value="C:plasma membrane"/>
    <property type="evidence" value="ECO:0007669"/>
    <property type="project" value="UniProtKB-SubCell"/>
</dbReference>
<evidence type="ECO:0000256" key="8">
    <source>
        <dbReference type="ARBA" id="ARBA00022989"/>
    </source>
</evidence>
<sequence>MSEEKQTKKLNFPKVLLMAVGLVVLMVGGGVAGSLFTSGNAAEIVSSIGKKKEQNITVPQDEFLINLKSGADGKKSYLKIELSLLTFSQDNQGVLTKNSAQVRDAIIGVLRNKTSDNIFEEAEGTLVIKNEIIAQVNQKLGAEVVSDVYVTNIVMQ</sequence>
<keyword evidence="5 10" id="KW-0145">Chemotaxis</keyword>
<name>A0A143YZK4_9LACT</name>
<dbReference type="Proteomes" id="UP000242754">
    <property type="component" value="Unassembled WGS sequence"/>
</dbReference>
<keyword evidence="4 10" id="KW-1003">Cell membrane</keyword>
<dbReference type="PANTHER" id="PTHR35091:SF2">
    <property type="entry name" value="FLAGELLAR PROTEIN FLIL"/>
    <property type="match status" value="1"/>
</dbReference>
<reference evidence="11 12" key="1">
    <citation type="submission" date="2016-02" db="EMBL/GenBank/DDBJ databases">
        <authorList>
            <person name="Wen L."/>
            <person name="He K."/>
            <person name="Yang H."/>
        </authorList>
    </citation>
    <scope>NUCLEOTIDE SEQUENCE [LARGE SCALE GENOMIC DNA]</scope>
    <source>
        <strain evidence="11">Trichococcus palustris</strain>
    </source>
</reference>
<evidence type="ECO:0000256" key="6">
    <source>
        <dbReference type="ARBA" id="ARBA00022692"/>
    </source>
</evidence>
<evidence type="ECO:0000256" key="10">
    <source>
        <dbReference type="RuleBase" id="RU364125"/>
    </source>
</evidence>
<protein>
    <recommendedName>
        <fullName evidence="10">Flagellar protein FliL</fullName>
    </recommendedName>
</protein>
<evidence type="ECO:0000256" key="9">
    <source>
        <dbReference type="ARBA" id="ARBA00023136"/>
    </source>
</evidence>
<dbReference type="GO" id="GO:0071978">
    <property type="term" value="P:bacterial-type flagellum-dependent swarming motility"/>
    <property type="evidence" value="ECO:0007669"/>
    <property type="project" value="TreeGrafter"/>
</dbReference>
<dbReference type="GO" id="GO:0009425">
    <property type="term" value="C:bacterial-type flagellum basal body"/>
    <property type="evidence" value="ECO:0007669"/>
    <property type="project" value="InterPro"/>
</dbReference>
<dbReference type="GO" id="GO:0006935">
    <property type="term" value="P:chemotaxis"/>
    <property type="evidence" value="ECO:0007669"/>
    <property type="project" value="UniProtKB-KW"/>
</dbReference>
<dbReference type="RefSeq" id="WP_087034254.1">
    <property type="nucleotide sequence ID" value="NZ_FJNE01000013.1"/>
</dbReference>
<dbReference type="EMBL" id="FJNE01000013">
    <property type="protein sequence ID" value="CZR02510.1"/>
    <property type="molecule type" value="Genomic_DNA"/>
</dbReference>
<evidence type="ECO:0000256" key="5">
    <source>
        <dbReference type="ARBA" id="ARBA00022500"/>
    </source>
</evidence>
<evidence type="ECO:0000256" key="7">
    <source>
        <dbReference type="ARBA" id="ARBA00022779"/>
    </source>
</evidence>
<dbReference type="Pfam" id="PF03748">
    <property type="entry name" value="FliL"/>
    <property type="match status" value="1"/>
</dbReference>
<gene>
    <name evidence="11" type="ORF">Tpal_2757</name>
</gene>
<feature type="transmembrane region" description="Helical" evidence="10">
    <location>
        <begin position="15"/>
        <end position="36"/>
    </location>
</feature>
<dbReference type="OrthoDB" id="2156763at2"/>
<evidence type="ECO:0000256" key="3">
    <source>
        <dbReference type="ARBA" id="ARBA00008281"/>
    </source>
</evidence>
<accession>A0A143YZK4</accession>
<organism evidence="11 12">
    <name type="scientific">Trichococcus palustris</name>
    <dbReference type="NCBI Taxonomy" id="140314"/>
    <lineage>
        <taxon>Bacteria</taxon>
        <taxon>Bacillati</taxon>
        <taxon>Bacillota</taxon>
        <taxon>Bacilli</taxon>
        <taxon>Lactobacillales</taxon>
        <taxon>Carnobacteriaceae</taxon>
        <taxon>Trichococcus</taxon>
    </lineage>
</organism>
<comment type="subcellular location">
    <subcellularLocation>
        <location evidence="2">Cell membrane</location>
        <topology evidence="2">Single-pass membrane protein</topology>
    </subcellularLocation>
</comment>
<dbReference type="PANTHER" id="PTHR35091">
    <property type="entry name" value="FLAGELLAR PROTEIN FLIL"/>
    <property type="match status" value="1"/>
</dbReference>
<dbReference type="InterPro" id="IPR005503">
    <property type="entry name" value="FliL"/>
</dbReference>
<evidence type="ECO:0000256" key="1">
    <source>
        <dbReference type="ARBA" id="ARBA00002254"/>
    </source>
</evidence>